<evidence type="ECO:0000256" key="12">
    <source>
        <dbReference type="PROSITE-ProRule" id="PRU00121"/>
    </source>
</evidence>
<dbReference type="Gene3D" id="2.40.10.10">
    <property type="entry name" value="Trypsin-like serine proteases"/>
    <property type="match status" value="2"/>
</dbReference>
<evidence type="ECO:0000256" key="5">
    <source>
        <dbReference type="ARBA" id="ARBA00022670"/>
    </source>
</evidence>
<dbReference type="InterPro" id="IPR038178">
    <property type="entry name" value="Kringle_sf"/>
</dbReference>
<comment type="caution">
    <text evidence="12">Lacks conserved residue(s) required for the propagation of feature annotation.</text>
</comment>
<proteinExistence type="predicted"/>
<evidence type="ECO:0000313" key="15">
    <source>
        <dbReference type="EMBL" id="CAJ0964562.1"/>
    </source>
</evidence>
<dbReference type="PROSITE" id="PS50240">
    <property type="entry name" value="TRYPSIN_DOM"/>
    <property type="match status" value="1"/>
</dbReference>
<dbReference type="InterPro" id="IPR033116">
    <property type="entry name" value="TRYPSIN_SER"/>
</dbReference>
<keyword evidence="10" id="KW-1015">Disulfide bond</keyword>
<keyword evidence="16" id="KW-1185">Reference proteome</keyword>
<dbReference type="InterPro" id="IPR050127">
    <property type="entry name" value="Serine_Proteases_S1"/>
</dbReference>
<accession>A0ABN9MED1</accession>
<dbReference type="EMBL" id="CAUEEQ010061591">
    <property type="protein sequence ID" value="CAJ0964562.1"/>
    <property type="molecule type" value="Genomic_DNA"/>
</dbReference>
<evidence type="ECO:0008006" key="17">
    <source>
        <dbReference type="Google" id="ProtNLM"/>
    </source>
</evidence>
<evidence type="ECO:0000256" key="1">
    <source>
        <dbReference type="ARBA" id="ARBA00004613"/>
    </source>
</evidence>
<evidence type="ECO:0000256" key="7">
    <source>
        <dbReference type="ARBA" id="ARBA00022801"/>
    </source>
</evidence>
<dbReference type="SMART" id="SM00130">
    <property type="entry name" value="KR"/>
    <property type="match status" value="1"/>
</dbReference>
<gene>
    <name evidence="15" type="ORF">RIMI_LOCUS19356339</name>
</gene>
<evidence type="ECO:0000256" key="11">
    <source>
        <dbReference type="ARBA" id="ARBA00023202"/>
    </source>
</evidence>
<keyword evidence="7" id="KW-0378">Hydrolase</keyword>
<protein>
    <recommendedName>
        <fullName evidence="17">Urokinase-type plasminogen activator chain B</fullName>
    </recommendedName>
</protein>
<keyword evidence="9" id="KW-0865">Zymogen</keyword>
<name>A0ABN9MED1_9NEOB</name>
<dbReference type="InterPro" id="IPR001314">
    <property type="entry name" value="Peptidase_S1A"/>
</dbReference>
<evidence type="ECO:0000313" key="16">
    <source>
        <dbReference type="Proteomes" id="UP001176940"/>
    </source>
</evidence>
<evidence type="ECO:0000259" key="14">
    <source>
        <dbReference type="PROSITE" id="PS50240"/>
    </source>
</evidence>
<feature type="domain" description="Peptidase S1" evidence="14">
    <location>
        <begin position="118"/>
        <end position="351"/>
    </location>
</feature>
<comment type="subcellular location">
    <subcellularLocation>
        <location evidence="1">Secreted</location>
    </subcellularLocation>
</comment>
<dbReference type="Gene3D" id="2.40.20.10">
    <property type="entry name" value="Plasminogen Kringle 4"/>
    <property type="match status" value="1"/>
</dbReference>
<dbReference type="PRINTS" id="PR00018">
    <property type="entry name" value="KRINGLE"/>
</dbReference>
<dbReference type="PROSITE" id="PS00021">
    <property type="entry name" value="KRINGLE_1"/>
    <property type="match status" value="1"/>
</dbReference>
<dbReference type="PROSITE" id="PS00135">
    <property type="entry name" value="TRYPSIN_SER"/>
    <property type="match status" value="1"/>
</dbReference>
<dbReference type="InterPro" id="IPR009003">
    <property type="entry name" value="Peptidase_S1_PA"/>
</dbReference>
<comment type="caution">
    <text evidence="15">The sequence shown here is derived from an EMBL/GenBank/DDBJ whole genome shotgun (WGS) entry which is preliminary data.</text>
</comment>
<evidence type="ECO:0000259" key="13">
    <source>
        <dbReference type="PROSITE" id="PS50070"/>
    </source>
</evidence>
<dbReference type="SMART" id="SM00020">
    <property type="entry name" value="Tryp_SPc"/>
    <property type="match status" value="1"/>
</dbReference>
<dbReference type="InterPro" id="IPR001254">
    <property type="entry name" value="Trypsin_dom"/>
</dbReference>
<dbReference type="CDD" id="cd00108">
    <property type="entry name" value="KR"/>
    <property type="match status" value="1"/>
</dbReference>
<keyword evidence="3" id="KW-0245">EGF-like domain</keyword>
<keyword evidence="8" id="KW-0720">Serine protease</keyword>
<dbReference type="PROSITE" id="PS50070">
    <property type="entry name" value="KRINGLE_2"/>
    <property type="match status" value="1"/>
</dbReference>
<organism evidence="15 16">
    <name type="scientific">Ranitomeya imitator</name>
    <name type="common">mimic poison frog</name>
    <dbReference type="NCBI Taxonomy" id="111125"/>
    <lineage>
        <taxon>Eukaryota</taxon>
        <taxon>Metazoa</taxon>
        <taxon>Chordata</taxon>
        <taxon>Craniata</taxon>
        <taxon>Vertebrata</taxon>
        <taxon>Euteleostomi</taxon>
        <taxon>Amphibia</taxon>
        <taxon>Batrachia</taxon>
        <taxon>Anura</taxon>
        <taxon>Neobatrachia</taxon>
        <taxon>Hyloidea</taxon>
        <taxon>Dendrobatidae</taxon>
        <taxon>Dendrobatinae</taxon>
        <taxon>Ranitomeya</taxon>
    </lineage>
</organism>
<keyword evidence="4 12" id="KW-0420">Kringle</keyword>
<dbReference type="SUPFAM" id="SSF50494">
    <property type="entry name" value="Trypsin-like serine proteases"/>
    <property type="match status" value="1"/>
</dbReference>
<keyword evidence="5" id="KW-0645">Protease</keyword>
<dbReference type="InterPro" id="IPR018056">
    <property type="entry name" value="Kringle_CS"/>
</dbReference>
<evidence type="ECO:0000256" key="10">
    <source>
        <dbReference type="ARBA" id="ARBA00023157"/>
    </source>
</evidence>
<dbReference type="CDD" id="cd00190">
    <property type="entry name" value="Tryp_SPc"/>
    <property type="match status" value="1"/>
</dbReference>
<keyword evidence="11" id="KW-0617">Plasminogen activation</keyword>
<dbReference type="PANTHER" id="PTHR24264:SF38">
    <property type="entry name" value="UROKINASE-TYPE PLASMINOGEN ACTIVATOR"/>
    <property type="match status" value="1"/>
</dbReference>
<dbReference type="PRINTS" id="PR00722">
    <property type="entry name" value="CHYMOTRYPSIN"/>
</dbReference>
<dbReference type="SUPFAM" id="SSF57440">
    <property type="entry name" value="Kringle-like"/>
    <property type="match status" value="1"/>
</dbReference>
<evidence type="ECO:0000256" key="6">
    <source>
        <dbReference type="ARBA" id="ARBA00022729"/>
    </source>
</evidence>
<dbReference type="Pfam" id="PF00089">
    <property type="entry name" value="Trypsin"/>
    <property type="match status" value="1"/>
</dbReference>
<evidence type="ECO:0000256" key="2">
    <source>
        <dbReference type="ARBA" id="ARBA00022525"/>
    </source>
</evidence>
<reference evidence="15" key="1">
    <citation type="submission" date="2023-07" db="EMBL/GenBank/DDBJ databases">
        <authorList>
            <person name="Stuckert A."/>
        </authorList>
    </citation>
    <scope>NUCLEOTIDE SEQUENCE</scope>
</reference>
<dbReference type="InterPro" id="IPR013806">
    <property type="entry name" value="Kringle-like"/>
</dbReference>
<keyword evidence="6" id="KW-0732">Signal</keyword>
<evidence type="ECO:0000256" key="8">
    <source>
        <dbReference type="ARBA" id="ARBA00022825"/>
    </source>
</evidence>
<dbReference type="InterPro" id="IPR043504">
    <property type="entry name" value="Peptidase_S1_PA_chymotrypsin"/>
</dbReference>
<dbReference type="Pfam" id="PF00051">
    <property type="entry name" value="Kringle"/>
    <property type="match status" value="1"/>
</dbReference>
<dbReference type="Proteomes" id="UP001176940">
    <property type="component" value="Unassembled WGS sequence"/>
</dbReference>
<dbReference type="InterPro" id="IPR000001">
    <property type="entry name" value="Kringle"/>
</dbReference>
<evidence type="ECO:0000256" key="9">
    <source>
        <dbReference type="ARBA" id="ARBA00023145"/>
    </source>
</evidence>
<evidence type="ECO:0000256" key="3">
    <source>
        <dbReference type="ARBA" id="ARBA00022536"/>
    </source>
</evidence>
<feature type="domain" description="Kringle" evidence="13">
    <location>
        <begin position="16"/>
        <end position="98"/>
    </location>
</feature>
<sequence>MVEKTVKKKNEDLFARCYNGSGYEYRGTASKNRFNDECLPWDSPLLRNHHVNAYMKDAFKLGIGKHNYCRNPKNGIKPWCYFNGPTGVTRMFCKIPKCEENKNTEPTCGRRQQKLYKIVGGMNSPVESQPWMATLYYIIREKQERAALCVWCHEFPEPKDYAIYLGKSHLYEENMYREQRFLVEKIIRHWDYSDKTGALNNDIALLKIRSESGQCASMTDYVQTVCLPLADLKLKDGTHCEIAGFGKETFESSGFSENLKSTSVQLISQDICQLPDYYGKLINNNMFCAGDPEWKVDACKGDSGGPLICQHNGKMVLYGIISWGDNCAKMNKPGVYTRITNYIQWIKDNMAEANNVHHMLKLTCHCDSPGHYEFIDTKHV</sequence>
<evidence type="ECO:0000256" key="4">
    <source>
        <dbReference type="ARBA" id="ARBA00022572"/>
    </source>
</evidence>
<keyword evidence="2" id="KW-0964">Secreted</keyword>
<dbReference type="PANTHER" id="PTHR24264">
    <property type="entry name" value="TRYPSIN-RELATED"/>
    <property type="match status" value="1"/>
</dbReference>